<gene>
    <name evidence="2" type="ORF">K504DRAFT_501578</name>
</gene>
<organism evidence="2 3">
    <name type="scientific">Pleomassaria siparia CBS 279.74</name>
    <dbReference type="NCBI Taxonomy" id="1314801"/>
    <lineage>
        <taxon>Eukaryota</taxon>
        <taxon>Fungi</taxon>
        <taxon>Dikarya</taxon>
        <taxon>Ascomycota</taxon>
        <taxon>Pezizomycotina</taxon>
        <taxon>Dothideomycetes</taxon>
        <taxon>Pleosporomycetidae</taxon>
        <taxon>Pleosporales</taxon>
        <taxon>Pleomassariaceae</taxon>
        <taxon>Pleomassaria</taxon>
    </lineage>
</organism>
<keyword evidence="3" id="KW-1185">Reference proteome</keyword>
<accession>A0A6G1KCF0</accession>
<dbReference type="AlphaFoldDB" id="A0A6G1KCF0"/>
<evidence type="ECO:0000256" key="1">
    <source>
        <dbReference type="SAM" id="MobiDB-lite"/>
    </source>
</evidence>
<evidence type="ECO:0000313" key="2">
    <source>
        <dbReference type="EMBL" id="KAF2710313.1"/>
    </source>
</evidence>
<proteinExistence type="predicted"/>
<sequence>MGWPGAGPTRVAPTPQMDAHGSDWPLVKAGVVADGWWWLWPVLRPSHPKLSSLVRGFQPLFVIGAHHTSLSTISSTTPHASRRSFRFPQPSSALRLQFYETLNHARGCILPRTPAPFALTASLSLTTEAQIRTTATTTTTTITCPVPFLARRIASTTSSTQTRSDSKSTSSPLHPRPVPTTRVLPDCCPISTSIAIARLRSADSLAISNPEFIWRLCWRRMLP</sequence>
<dbReference type="EMBL" id="MU005769">
    <property type="protein sequence ID" value="KAF2710313.1"/>
    <property type="molecule type" value="Genomic_DNA"/>
</dbReference>
<reference evidence="2" key="1">
    <citation type="journal article" date="2020" name="Stud. Mycol.">
        <title>101 Dothideomycetes genomes: a test case for predicting lifestyles and emergence of pathogens.</title>
        <authorList>
            <person name="Haridas S."/>
            <person name="Albert R."/>
            <person name="Binder M."/>
            <person name="Bloem J."/>
            <person name="Labutti K."/>
            <person name="Salamov A."/>
            <person name="Andreopoulos B."/>
            <person name="Baker S."/>
            <person name="Barry K."/>
            <person name="Bills G."/>
            <person name="Bluhm B."/>
            <person name="Cannon C."/>
            <person name="Castanera R."/>
            <person name="Culley D."/>
            <person name="Daum C."/>
            <person name="Ezra D."/>
            <person name="Gonzalez J."/>
            <person name="Henrissat B."/>
            <person name="Kuo A."/>
            <person name="Liang C."/>
            <person name="Lipzen A."/>
            <person name="Lutzoni F."/>
            <person name="Magnuson J."/>
            <person name="Mondo S."/>
            <person name="Nolan M."/>
            <person name="Ohm R."/>
            <person name="Pangilinan J."/>
            <person name="Park H.-J."/>
            <person name="Ramirez L."/>
            <person name="Alfaro M."/>
            <person name="Sun H."/>
            <person name="Tritt A."/>
            <person name="Yoshinaga Y."/>
            <person name="Zwiers L.-H."/>
            <person name="Turgeon B."/>
            <person name="Goodwin S."/>
            <person name="Spatafora J."/>
            <person name="Crous P."/>
            <person name="Grigoriev I."/>
        </authorList>
    </citation>
    <scope>NUCLEOTIDE SEQUENCE</scope>
    <source>
        <strain evidence="2">CBS 279.74</strain>
    </source>
</reference>
<evidence type="ECO:0000313" key="3">
    <source>
        <dbReference type="Proteomes" id="UP000799428"/>
    </source>
</evidence>
<feature type="region of interest" description="Disordered" evidence="1">
    <location>
        <begin position="155"/>
        <end position="184"/>
    </location>
</feature>
<name>A0A6G1KCF0_9PLEO</name>
<protein>
    <submittedName>
        <fullName evidence="2">Uncharacterized protein</fullName>
    </submittedName>
</protein>
<dbReference type="Proteomes" id="UP000799428">
    <property type="component" value="Unassembled WGS sequence"/>
</dbReference>
<feature type="compositionally biased region" description="Low complexity" evidence="1">
    <location>
        <begin position="155"/>
        <end position="171"/>
    </location>
</feature>